<dbReference type="CDD" id="cd04301">
    <property type="entry name" value="NAT_SF"/>
    <property type="match status" value="1"/>
</dbReference>
<dbReference type="OrthoDB" id="9811979at2"/>
<protein>
    <recommendedName>
        <fullName evidence="2">N-acetyltransferase domain-containing protein</fullName>
    </recommendedName>
</protein>
<dbReference type="Proteomes" id="UP000050863">
    <property type="component" value="Unassembled WGS sequence"/>
</dbReference>
<evidence type="ECO:0000313" key="4">
    <source>
        <dbReference type="Proteomes" id="UP000050863"/>
    </source>
</evidence>
<dbReference type="SUPFAM" id="SSF55729">
    <property type="entry name" value="Acyl-CoA N-acyltransferases (Nat)"/>
    <property type="match status" value="1"/>
</dbReference>
<evidence type="ECO:0000256" key="1">
    <source>
        <dbReference type="SAM" id="MobiDB-lite"/>
    </source>
</evidence>
<dbReference type="Gene3D" id="3.40.630.30">
    <property type="match status" value="1"/>
</dbReference>
<comment type="caution">
    <text evidence="3">The sequence shown here is derived from an EMBL/GenBank/DDBJ whole genome shotgun (WGS) entry which is preliminary data.</text>
</comment>
<feature type="region of interest" description="Disordered" evidence="1">
    <location>
        <begin position="114"/>
        <end position="133"/>
    </location>
</feature>
<name>A0A0R3KWN3_9BRAD</name>
<reference evidence="3 4" key="1">
    <citation type="submission" date="2014-03" db="EMBL/GenBank/DDBJ databases">
        <title>Bradyrhizobium valentinum sp. nov., isolated from effective nodules of Lupinus mariae-josephae, a lupine endemic of basic-lime soils in Eastern Spain.</title>
        <authorList>
            <person name="Duran D."/>
            <person name="Rey L."/>
            <person name="Navarro A."/>
            <person name="Busquets A."/>
            <person name="Imperial J."/>
            <person name="Ruiz-Argueso T."/>
        </authorList>
    </citation>
    <scope>NUCLEOTIDE SEQUENCE [LARGE SCALE GENOMIC DNA]</scope>
    <source>
        <strain evidence="3 4">PAC68</strain>
    </source>
</reference>
<feature type="domain" description="N-acetyltransferase" evidence="2">
    <location>
        <begin position="3"/>
        <end position="133"/>
    </location>
</feature>
<dbReference type="RefSeq" id="WP_057839198.1">
    <property type="nucleotide sequence ID" value="NZ_LLXZ01000187.1"/>
</dbReference>
<organism evidence="3 4">
    <name type="scientific">Bradyrhizobium jicamae</name>
    <dbReference type="NCBI Taxonomy" id="280332"/>
    <lineage>
        <taxon>Bacteria</taxon>
        <taxon>Pseudomonadati</taxon>
        <taxon>Pseudomonadota</taxon>
        <taxon>Alphaproteobacteria</taxon>
        <taxon>Hyphomicrobiales</taxon>
        <taxon>Nitrobacteraceae</taxon>
        <taxon>Bradyrhizobium</taxon>
    </lineage>
</organism>
<dbReference type="STRING" id="280332.CQ12_25000"/>
<keyword evidence="4" id="KW-1185">Reference proteome</keyword>
<sequence>MEIVYRQAVFNDARRLRDIRRRSILELAPPTMTAAEAQAWASKLTLSGMERKLRELEVWVAGRNGIVAGWGAVSGDRLEGPDTAPEFAGQGIGAGLLAMLEGPMRERQFPSVHCAKSTDGSRSRRRVNIGLRH</sequence>
<dbReference type="PROSITE" id="PS51186">
    <property type="entry name" value="GNAT"/>
    <property type="match status" value="1"/>
</dbReference>
<dbReference type="EMBL" id="LLXZ01000187">
    <property type="protein sequence ID" value="KRQ97892.1"/>
    <property type="molecule type" value="Genomic_DNA"/>
</dbReference>
<proteinExistence type="predicted"/>
<feature type="compositionally biased region" description="Basic residues" evidence="1">
    <location>
        <begin position="123"/>
        <end position="133"/>
    </location>
</feature>
<accession>A0A0R3KWN3</accession>
<dbReference type="GO" id="GO:0016747">
    <property type="term" value="F:acyltransferase activity, transferring groups other than amino-acyl groups"/>
    <property type="evidence" value="ECO:0007669"/>
    <property type="project" value="InterPro"/>
</dbReference>
<dbReference type="InterPro" id="IPR016181">
    <property type="entry name" value="Acyl_CoA_acyltransferase"/>
</dbReference>
<evidence type="ECO:0000313" key="3">
    <source>
        <dbReference type="EMBL" id="KRQ97892.1"/>
    </source>
</evidence>
<gene>
    <name evidence="3" type="ORF">CQ12_25000</name>
</gene>
<dbReference type="InterPro" id="IPR000182">
    <property type="entry name" value="GNAT_dom"/>
</dbReference>
<dbReference type="AlphaFoldDB" id="A0A0R3KWN3"/>
<evidence type="ECO:0000259" key="2">
    <source>
        <dbReference type="PROSITE" id="PS51186"/>
    </source>
</evidence>